<dbReference type="SMART" id="SM00388">
    <property type="entry name" value="HisKA"/>
    <property type="match status" value="1"/>
</dbReference>
<dbReference type="CDD" id="cd00082">
    <property type="entry name" value="HisKA"/>
    <property type="match status" value="1"/>
</dbReference>
<dbReference type="PANTHER" id="PTHR44591">
    <property type="entry name" value="STRESS RESPONSE REGULATOR PROTEIN 1"/>
    <property type="match status" value="1"/>
</dbReference>
<dbReference type="AlphaFoldDB" id="A0A5K7YNU6"/>
<dbReference type="KEGG" id="dalk:DSCA_44080"/>
<evidence type="ECO:0000256" key="3">
    <source>
        <dbReference type="ARBA" id="ARBA00022553"/>
    </source>
</evidence>
<dbReference type="Proteomes" id="UP000427906">
    <property type="component" value="Chromosome"/>
</dbReference>
<protein>
    <recommendedName>
        <fullName evidence="2">histidine kinase</fullName>
        <ecNumber evidence="2">2.7.13.3</ecNumber>
    </recommendedName>
</protein>
<dbReference type="InterPro" id="IPR036097">
    <property type="entry name" value="HisK_dim/P_sf"/>
</dbReference>
<dbReference type="InterPro" id="IPR001789">
    <property type="entry name" value="Sig_transdc_resp-reg_receiver"/>
</dbReference>
<dbReference type="RefSeq" id="WP_155318423.1">
    <property type="nucleotide sequence ID" value="NZ_AP021874.1"/>
</dbReference>
<dbReference type="InterPro" id="IPR011006">
    <property type="entry name" value="CheY-like_superfamily"/>
</dbReference>
<evidence type="ECO:0000259" key="5">
    <source>
        <dbReference type="PROSITE" id="PS50110"/>
    </source>
</evidence>
<evidence type="ECO:0000313" key="7">
    <source>
        <dbReference type="Proteomes" id="UP000427906"/>
    </source>
</evidence>
<dbReference type="SMART" id="SM00448">
    <property type="entry name" value="REC"/>
    <property type="match status" value="1"/>
</dbReference>
<accession>A0A5K7YNU6</accession>
<dbReference type="GO" id="GO:0000155">
    <property type="term" value="F:phosphorelay sensor kinase activity"/>
    <property type="evidence" value="ECO:0007669"/>
    <property type="project" value="InterPro"/>
</dbReference>
<reference evidence="6 7" key="1">
    <citation type="submission" date="2019-11" db="EMBL/GenBank/DDBJ databases">
        <title>Comparative genomics of hydrocarbon-degrading Desulfosarcina strains.</title>
        <authorList>
            <person name="Watanabe M."/>
            <person name="Kojima H."/>
            <person name="Fukui M."/>
        </authorList>
    </citation>
    <scope>NUCLEOTIDE SEQUENCE [LARGE SCALE GENOMIC DNA]</scope>
    <source>
        <strain evidence="6 7">PL12</strain>
    </source>
</reference>
<dbReference type="OrthoDB" id="9790791at2"/>
<proteinExistence type="predicted"/>
<sequence>MTQATILVVEDEGIVAQEIKSRLEKSGYAVCAVAHDGRTAIAHAGKMQPDLVLMDIRLKGEMDGIEAAGVIRDRFNVPVVYLTAYTDPATLERAKVMEPFGYVVKPFETRSLMVSIEIALHRHRSEYERIYREKLQAVLETAGAICHELNQPMMAISGHTELLLDTLENDSPVYPKIAKIKSQVERMGAITQKLMGITRYETKDYVQGERIVDIEKSSLTFD</sequence>
<evidence type="ECO:0000313" key="6">
    <source>
        <dbReference type="EMBL" id="BBO70478.1"/>
    </source>
</evidence>
<dbReference type="EMBL" id="AP021874">
    <property type="protein sequence ID" value="BBO70478.1"/>
    <property type="molecule type" value="Genomic_DNA"/>
</dbReference>
<dbReference type="Pfam" id="PF00072">
    <property type="entry name" value="Response_reg"/>
    <property type="match status" value="1"/>
</dbReference>
<dbReference type="SUPFAM" id="SSF47384">
    <property type="entry name" value="Homodimeric domain of signal transducing histidine kinase"/>
    <property type="match status" value="1"/>
</dbReference>
<dbReference type="SUPFAM" id="SSF52172">
    <property type="entry name" value="CheY-like"/>
    <property type="match status" value="1"/>
</dbReference>
<feature type="modified residue" description="4-aspartylphosphate" evidence="4">
    <location>
        <position position="55"/>
    </location>
</feature>
<dbReference type="PANTHER" id="PTHR44591:SF23">
    <property type="entry name" value="CHEY SUBFAMILY"/>
    <property type="match status" value="1"/>
</dbReference>
<dbReference type="PROSITE" id="PS50110">
    <property type="entry name" value="RESPONSE_REGULATORY"/>
    <property type="match status" value="1"/>
</dbReference>
<keyword evidence="7" id="KW-1185">Reference proteome</keyword>
<dbReference type="CDD" id="cd17534">
    <property type="entry name" value="REC_DC-like"/>
    <property type="match status" value="1"/>
</dbReference>
<gene>
    <name evidence="6" type="ORF">DSCA_44080</name>
</gene>
<dbReference type="InterPro" id="IPR050595">
    <property type="entry name" value="Bact_response_regulator"/>
</dbReference>
<evidence type="ECO:0000256" key="1">
    <source>
        <dbReference type="ARBA" id="ARBA00000085"/>
    </source>
</evidence>
<keyword evidence="3 4" id="KW-0597">Phosphoprotein</keyword>
<name>A0A5K7YNU6_9BACT</name>
<evidence type="ECO:0000256" key="4">
    <source>
        <dbReference type="PROSITE-ProRule" id="PRU00169"/>
    </source>
</evidence>
<organism evidence="6 7">
    <name type="scientific">Desulfosarcina alkanivorans</name>
    <dbReference type="NCBI Taxonomy" id="571177"/>
    <lineage>
        <taxon>Bacteria</taxon>
        <taxon>Pseudomonadati</taxon>
        <taxon>Thermodesulfobacteriota</taxon>
        <taxon>Desulfobacteria</taxon>
        <taxon>Desulfobacterales</taxon>
        <taxon>Desulfosarcinaceae</taxon>
        <taxon>Desulfosarcina</taxon>
    </lineage>
</organism>
<feature type="domain" description="Response regulatory" evidence="5">
    <location>
        <begin position="5"/>
        <end position="120"/>
    </location>
</feature>
<dbReference type="Pfam" id="PF00512">
    <property type="entry name" value="HisKA"/>
    <property type="match status" value="1"/>
</dbReference>
<dbReference type="InterPro" id="IPR003661">
    <property type="entry name" value="HisK_dim/P_dom"/>
</dbReference>
<dbReference type="Gene3D" id="3.40.50.2300">
    <property type="match status" value="1"/>
</dbReference>
<evidence type="ECO:0000256" key="2">
    <source>
        <dbReference type="ARBA" id="ARBA00012438"/>
    </source>
</evidence>
<dbReference type="Gene3D" id="1.10.287.130">
    <property type="match status" value="1"/>
</dbReference>
<comment type="catalytic activity">
    <reaction evidence="1">
        <text>ATP + protein L-histidine = ADP + protein N-phospho-L-histidine.</text>
        <dbReference type="EC" id="2.7.13.3"/>
    </reaction>
</comment>
<dbReference type="EC" id="2.7.13.3" evidence="2"/>